<gene>
    <name evidence="1" type="ORF">RhiirC2_723970</name>
</gene>
<protein>
    <submittedName>
        <fullName evidence="1">Uncharacterized protein</fullName>
    </submittedName>
</protein>
<organism evidence="1 2">
    <name type="scientific">Rhizophagus irregularis</name>
    <dbReference type="NCBI Taxonomy" id="588596"/>
    <lineage>
        <taxon>Eukaryota</taxon>
        <taxon>Fungi</taxon>
        <taxon>Fungi incertae sedis</taxon>
        <taxon>Mucoromycota</taxon>
        <taxon>Glomeromycotina</taxon>
        <taxon>Glomeromycetes</taxon>
        <taxon>Glomerales</taxon>
        <taxon>Glomeraceae</taxon>
        <taxon>Rhizophagus</taxon>
    </lineage>
</organism>
<name>A0A2N1P3E7_9GLOM</name>
<reference evidence="1 2" key="2">
    <citation type="submission" date="2017-10" db="EMBL/GenBank/DDBJ databases">
        <title>Extensive intraspecific genome diversity in a model arbuscular mycorrhizal fungus.</title>
        <authorList>
            <person name="Chen E.C.H."/>
            <person name="Morin E."/>
            <person name="Baudet D."/>
            <person name="Noel J."/>
            <person name="Ndikumana S."/>
            <person name="Charron P."/>
            <person name="St-Onge C."/>
            <person name="Giorgi J."/>
            <person name="Grigoriev I.V."/>
            <person name="Roux C."/>
            <person name="Martin F.M."/>
            <person name="Corradi N."/>
        </authorList>
    </citation>
    <scope>NUCLEOTIDE SEQUENCE [LARGE SCALE GENOMIC DNA]</scope>
    <source>
        <strain evidence="1 2">C2</strain>
    </source>
</reference>
<comment type="caution">
    <text evidence="1">The sequence shown here is derived from an EMBL/GenBank/DDBJ whole genome shotgun (WGS) entry which is preliminary data.</text>
</comment>
<evidence type="ECO:0000313" key="1">
    <source>
        <dbReference type="EMBL" id="PKK80605.1"/>
    </source>
</evidence>
<accession>A0A2N1P3E7</accession>
<proteinExistence type="predicted"/>
<reference evidence="1 2" key="1">
    <citation type="submission" date="2016-04" db="EMBL/GenBank/DDBJ databases">
        <title>Genome analyses suggest a sexual origin of heterokaryosis in a supposedly ancient asexual fungus.</title>
        <authorList>
            <person name="Ropars J."/>
            <person name="Sedzielewska K."/>
            <person name="Noel J."/>
            <person name="Charron P."/>
            <person name="Farinelli L."/>
            <person name="Marton T."/>
            <person name="Kruger M."/>
            <person name="Pelin A."/>
            <person name="Brachmann A."/>
            <person name="Corradi N."/>
        </authorList>
    </citation>
    <scope>NUCLEOTIDE SEQUENCE [LARGE SCALE GENOMIC DNA]</scope>
    <source>
        <strain evidence="1 2">C2</strain>
    </source>
</reference>
<evidence type="ECO:0000313" key="2">
    <source>
        <dbReference type="Proteomes" id="UP000233469"/>
    </source>
</evidence>
<dbReference type="Proteomes" id="UP000233469">
    <property type="component" value="Unassembled WGS sequence"/>
</dbReference>
<dbReference type="AlphaFoldDB" id="A0A2N1P3E7"/>
<dbReference type="VEuPathDB" id="FungiDB:FUN_004031"/>
<dbReference type="VEuPathDB" id="FungiDB:RhiirA1_390382"/>
<dbReference type="EMBL" id="LLXL01000009">
    <property type="protein sequence ID" value="PKK80605.1"/>
    <property type="molecule type" value="Genomic_DNA"/>
</dbReference>
<sequence length="102" mass="12520">MNLFIGLLNNAIEKDHDRISYLMLKAEIIAEIELFYMLPYQRRKNDWFPEVMYYHASLDDTQKEVKKMMKRTEWNQINTFLNLKKDLLKKINIQLDQIMEYK</sequence>